<keyword evidence="2" id="KW-1185">Reference proteome</keyword>
<evidence type="ECO:0000313" key="2">
    <source>
        <dbReference type="Proteomes" id="UP000790377"/>
    </source>
</evidence>
<dbReference type="EMBL" id="MU267818">
    <property type="protein sequence ID" value="KAH7908506.1"/>
    <property type="molecule type" value="Genomic_DNA"/>
</dbReference>
<protein>
    <submittedName>
        <fullName evidence="1">Uncharacterized protein</fullName>
    </submittedName>
</protein>
<reference evidence="1" key="1">
    <citation type="journal article" date="2021" name="New Phytol.">
        <title>Evolutionary innovations through gain and loss of genes in the ectomycorrhizal Boletales.</title>
        <authorList>
            <person name="Wu G."/>
            <person name="Miyauchi S."/>
            <person name="Morin E."/>
            <person name="Kuo A."/>
            <person name="Drula E."/>
            <person name="Varga T."/>
            <person name="Kohler A."/>
            <person name="Feng B."/>
            <person name="Cao Y."/>
            <person name="Lipzen A."/>
            <person name="Daum C."/>
            <person name="Hundley H."/>
            <person name="Pangilinan J."/>
            <person name="Johnson J."/>
            <person name="Barry K."/>
            <person name="LaButti K."/>
            <person name="Ng V."/>
            <person name="Ahrendt S."/>
            <person name="Min B."/>
            <person name="Choi I.G."/>
            <person name="Park H."/>
            <person name="Plett J.M."/>
            <person name="Magnuson J."/>
            <person name="Spatafora J.W."/>
            <person name="Nagy L.G."/>
            <person name="Henrissat B."/>
            <person name="Grigoriev I.V."/>
            <person name="Yang Z.L."/>
            <person name="Xu J."/>
            <person name="Martin F.M."/>
        </authorList>
    </citation>
    <scope>NUCLEOTIDE SEQUENCE</scope>
    <source>
        <strain evidence="1">ATCC 28755</strain>
    </source>
</reference>
<dbReference type="Proteomes" id="UP000790377">
    <property type="component" value="Unassembled WGS sequence"/>
</dbReference>
<accession>A0ACB8A671</accession>
<name>A0ACB8A671_9AGAM</name>
<proteinExistence type="predicted"/>
<organism evidence="1 2">
    <name type="scientific">Hygrophoropsis aurantiaca</name>
    <dbReference type="NCBI Taxonomy" id="72124"/>
    <lineage>
        <taxon>Eukaryota</taxon>
        <taxon>Fungi</taxon>
        <taxon>Dikarya</taxon>
        <taxon>Basidiomycota</taxon>
        <taxon>Agaricomycotina</taxon>
        <taxon>Agaricomycetes</taxon>
        <taxon>Agaricomycetidae</taxon>
        <taxon>Boletales</taxon>
        <taxon>Coniophorineae</taxon>
        <taxon>Hygrophoropsidaceae</taxon>
        <taxon>Hygrophoropsis</taxon>
    </lineage>
</organism>
<sequence length="392" mass="43619">MPVPTFLRGLIRTTPTLAPIHGRSILSVSGSQATEFLNGLLTTSLSARPCFSSFLHAQGRVLHDVFVYTQPASSAGQQSYLIEHDKDSGETPALISLLKRYVLRSKVRIRDVSEEYSVWAAWGSETSGDVKKEWTFARSGAIEPVWDTKSGQWPWGTEHSVLYDRRAPGMGRRILVAKGDTRKYRRSYNLNHSDFCPAVASQASTHETKASDAYLLHRIMHGVPEGSFDIQPMQAFPMESNLDVMGGLDFRKGCYVGQELTVRTYHTGAVRKRILPVVVGSNPSSSQNAVSPELPSHLPIRPSVLENSADPNAPRTPRPRGNGTLFSTLRIPEHGIDIGLGLLRLEQVEAAEQGNIELVVEVEGAEENKRRLGVKHWWPDWWPTQNHDEVQI</sequence>
<gene>
    <name evidence="1" type="ORF">BJ138DRAFT_1115802</name>
</gene>
<comment type="caution">
    <text evidence="1">The sequence shown here is derived from an EMBL/GenBank/DDBJ whole genome shotgun (WGS) entry which is preliminary data.</text>
</comment>
<evidence type="ECO:0000313" key="1">
    <source>
        <dbReference type="EMBL" id="KAH7908506.1"/>
    </source>
</evidence>